<dbReference type="Proteomes" id="UP001271007">
    <property type="component" value="Unassembled WGS sequence"/>
</dbReference>
<dbReference type="InterPro" id="IPR010640">
    <property type="entry name" value="Low_temperature_requirement_A"/>
</dbReference>
<feature type="transmembrane region" description="Helical" evidence="1">
    <location>
        <begin position="132"/>
        <end position="154"/>
    </location>
</feature>
<evidence type="ECO:0000313" key="2">
    <source>
        <dbReference type="EMBL" id="KAK3047790.1"/>
    </source>
</evidence>
<keyword evidence="3" id="KW-1185">Reference proteome</keyword>
<dbReference type="PANTHER" id="PTHR36840:SF1">
    <property type="entry name" value="BLL5714 PROTEIN"/>
    <property type="match status" value="1"/>
</dbReference>
<keyword evidence="1" id="KW-0812">Transmembrane</keyword>
<evidence type="ECO:0000256" key="1">
    <source>
        <dbReference type="SAM" id="Phobius"/>
    </source>
</evidence>
<sequence>MSISLSTVPEAVMESEPKERRYLIRRPKALQYFHNGQLKKAAEKERVAGRFELFFELLSNFADHLTEEPSGAKLLVFILVFTPAWHAWADAKENANNYYNDDILQRCAILWIMALLILYGNNANYVAEDIKALRATVAAYQCIWFTQLSFFFMYSVASHHHQTQNRIYAGLIFLGLFIWAPLYVEEVSHGAKIGIAFAAIIWEEVSYVVGFSPIVANMMGLEFSTAVDIGHEDDRYTAFTIVVLGESTYAILAGSPAEGGLTTRLLRAVWTLVIAFCFNSMYVFTDGAIENDHPIRRSVWTAFPWLLIHLPMSAGLLIGGHVSAYGTNHLMESGHRWLWGGGLGVGMLCMWVLAQLFLDCDPPGKLLLPKQL</sequence>
<feature type="transmembrane region" description="Helical" evidence="1">
    <location>
        <begin position="305"/>
        <end position="325"/>
    </location>
</feature>
<feature type="transmembrane region" description="Helical" evidence="1">
    <location>
        <begin position="196"/>
        <end position="216"/>
    </location>
</feature>
<comment type="caution">
    <text evidence="2">The sequence shown here is derived from an EMBL/GenBank/DDBJ whole genome shotgun (WGS) entry which is preliminary data.</text>
</comment>
<proteinExistence type="predicted"/>
<gene>
    <name evidence="2" type="ORF">LTR09_010765</name>
</gene>
<feature type="transmembrane region" description="Helical" evidence="1">
    <location>
        <begin position="337"/>
        <end position="358"/>
    </location>
</feature>
<reference evidence="2" key="1">
    <citation type="submission" date="2023-04" db="EMBL/GenBank/DDBJ databases">
        <title>Black Yeasts Isolated from many extreme environments.</title>
        <authorList>
            <person name="Coleine C."/>
            <person name="Stajich J.E."/>
            <person name="Selbmann L."/>
        </authorList>
    </citation>
    <scope>NUCLEOTIDE SEQUENCE</scope>
    <source>
        <strain evidence="2">CCFEE 5312</strain>
    </source>
</reference>
<feature type="transmembrane region" description="Helical" evidence="1">
    <location>
        <begin position="103"/>
        <end position="120"/>
    </location>
</feature>
<dbReference type="EMBL" id="JAWDJX010000056">
    <property type="protein sequence ID" value="KAK3047790.1"/>
    <property type="molecule type" value="Genomic_DNA"/>
</dbReference>
<dbReference type="PANTHER" id="PTHR36840">
    <property type="entry name" value="BLL5714 PROTEIN"/>
    <property type="match status" value="1"/>
</dbReference>
<protein>
    <submittedName>
        <fullName evidence="2">Uncharacterized protein</fullName>
    </submittedName>
</protein>
<feature type="transmembrane region" description="Helical" evidence="1">
    <location>
        <begin position="265"/>
        <end position="285"/>
    </location>
</feature>
<evidence type="ECO:0000313" key="3">
    <source>
        <dbReference type="Proteomes" id="UP001271007"/>
    </source>
</evidence>
<dbReference type="AlphaFoldDB" id="A0AAJ0D704"/>
<keyword evidence="1" id="KW-0472">Membrane</keyword>
<dbReference type="Pfam" id="PF06772">
    <property type="entry name" value="LtrA"/>
    <property type="match status" value="1"/>
</dbReference>
<feature type="transmembrane region" description="Helical" evidence="1">
    <location>
        <begin position="166"/>
        <end position="184"/>
    </location>
</feature>
<organism evidence="2 3">
    <name type="scientific">Extremus antarcticus</name>
    <dbReference type="NCBI Taxonomy" id="702011"/>
    <lineage>
        <taxon>Eukaryota</taxon>
        <taxon>Fungi</taxon>
        <taxon>Dikarya</taxon>
        <taxon>Ascomycota</taxon>
        <taxon>Pezizomycotina</taxon>
        <taxon>Dothideomycetes</taxon>
        <taxon>Dothideomycetidae</taxon>
        <taxon>Mycosphaerellales</taxon>
        <taxon>Extremaceae</taxon>
        <taxon>Extremus</taxon>
    </lineage>
</organism>
<accession>A0AAJ0D704</accession>
<name>A0AAJ0D704_9PEZI</name>
<keyword evidence="1" id="KW-1133">Transmembrane helix</keyword>